<keyword evidence="4" id="KW-1185">Reference proteome</keyword>
<feature type="coiled-coil region" evidence="1">
    <location>
        <begin position="542"/>
        <end position="622"/>
    </location>
</feature>
<dbReference type="EMBL" id="BFAD01000001">
    <property type="protein sequence ID" value="GBE78426.1"/>
    <property type="molecule type" value="Genomic_DNA"/>
</dbReference>
<feature type="region of interest" description="Disordered" evidence="2">
    <location>
        <begin position="386"/>
        <end position="425"/>
    </location>
</feature>
<dbReference type="OrthoDB" id="3203770at2759"/>
<feature type="compositionally biased region" description="Polar residues" evidence="2">
    <location>
        <begin position="106"/>
        <end position="125"/>
    </location>
</feature>
<dbReference type="Proteomes" id="UP000287166">
    <property type="component" value="Unassembled WGS sequence"/>
</dbReference>
<comment type="caution">
    <text evidence="3">The sequence shown here is derived from an EMBL/GenBank/DDBJ whole genome shotgun (WGS) entry which is preliminary data.</text>
</comment>
<evidence type="ECO:0000313" key="3">
    <source>
        <dbReference type="EMBL" id="GBE78426.1"/>
    </source>
</evidence>
<evidence type="ECO:0000256" key="1">
    <source>
        <dbReference type="SAM" id="Coils"/>
    </source>
</evidence>
<feature type="compositionally biased region" description="Polar residues" evidence="2">
    <location>
        <begin position="386"/>
        <end position="419"/>
    </location>
</feature>
<dbReference type="InParanoid" id="A0A401G8B9"/>
<feature type="compositionally biased region" description="Basic and acidic residues" evidence="2">
    <location>
        <begin position="70"/>
        <end position="92"/>
    </location>
</feature>
<dbReference type="GeneID" id="38775343"/>
<feature type="compositionally biased region" description="Low complexity" evidence="2">
    <location>
        <begin position="126"/>
        <end position="142"/>
    </location>
</feature>
<organism evidence="3 4">
    <name type="scientific">Sparassis crispa</name>
    <dbReference type="NCBI Taxonomy" id="139825"/>
    <lineage>
        <taxon>Eukaryota</taxon>
        <taxon>Fungi</taxon>
        <taxon>Dikarya</taxon>
        <taxon>Basidiomycota</taxon>
        <taxon>Agaricomycotina</taxon>
        <taxon>Agaricomycetes</taxon>
        <taxon>Polyporales</taxon>
        <taxon>Sparassidaceae</taxon>
        <taxon>Sparassis</taxon>
    </lineage>
</organism>
<sequence>MSAELTGPASGIRSRPITRSSIRQSLGKALADVMHKDSKESAVEKEKGSKKARDASARRTTTVHLAPRSSIDKPLLRKTERDVSPAAKDRTITRSSKRLSAIKRPATTSSDEQSSLATSPKTSVVRSATLRPRSSLASSALPKYRPKSALIETAPAKRSPSPHAGSRHLISESSDETEGIPKGKYITELQPPPSKASRSISPLPRRGALQVNLTSAINVRPVTPDKKSKNSSPAHAPSPRHTSSRPTKAAKTAVSQTASRTVIPRPPSSSSSSASPRTPKTPTGLSNIKRTGGSSSRDGSPSPRRGPALSAPESPLGKLSARKAANGSPTSIHRASASATPTRTTFTEGNSVDSVDANDVEFMLSAVASPTAPTPALPRFRTIYASESESPQTPSRSPFLPTRSNLSYISPAAPTSDNSPFLRPKAQYGANERGSILSWEQLARHNKTLDDEDVENMISQMPAPFDPGLISPAPSSVLLDIPESPNLSALPSPTGYGSISQVLLPDVTPSPAMYNTSLKFHHMDSDASMGDAANATLLRLQLASAESKAREQLAAIELLQSQLQSAKEARLRDAEELSRQMSQLEEQVHGNLRVDDQRSEYIASLEGQLLHAEALRDQAVQQALAQMHASAQASTATALRAQQARWEVACSAWDAGAAWGAVRDTAEGELELVRANREMLAVLLAGLNHS</sequence>
<proteinExistence type="predicted"/>
<evidence type="ECO:0000313" key="4">
    <source>
        <dbReference type="Proteomes" id="UP000287166"/>
    </source>
</evidence>
<dbReference type="AlphaFoldDB" id="A0A401G8B9"/>
<accession>A0A401G8B9</accession>
<evidence type="ECO:0000256" key="2">
    <source>
        <dbReference type="SAM" id="MobiDB-lite"/>
    </source>
</evidence>
<feature type="compositionally biased region" description="Low complexity" evidence="2">
    <location>
        <begin position="334"/>
        <end position="347"/>
    </location>
</feature>
<dbReference type="RefSeq" id="XP_027609339.1">
    <property type="nucleotide sequence ID" value="XM_027753538.1"/>
</dbReference>
<name>A0A401G8B9_9APHY</name>
<reference evidence="3 4" key="1">
    <citation type="journal article" date="2018" name="Sci. Rep.">
        <title>Genome sequence of the cauliflower mushroom Sparassis crispa (Hanabiratake) and its association with beneficial usage.</title>
        <authorList>
            <person name="Kiyama R."/>
            <person name="Furutani Y."/>
            <person name="Kawaguchi K."/>
            <person name="Nakanishi T."/>
        </authorList>
    </citation>
    <scope>NUCLEOTIDE SEQUENCE [LARGE SCALE GENOMIC DNA]</scope>
</reference>
<feature type="compositionally biased region" description="Low complexity" evidence="2">
    <location>
        <begin position="259"/>
        <end position="283"/>
    </location>
</feature>
<protein>
    <submittedName>
        <fullName evidence="3">Uncharacterized protein</fullName>
    </submittedName>
</protein>
<keyword evidence="1" id="KW-0175">Coiled coil</keyword>
<gene>
    <name evidence="3" type="ORF">SCP_0113140</name>
</gene>
<dbReference type="STRING" id="139825.A0A401G8B9"/>
<feature type="compositionally biased region" description="Low complexity" evidence="2">
    <location>
        <begin position="10"/>
        <end position="25"/>
    </location>
</feature>
<feature type="compositionally biased region" description="Basic and acidic residues" evidence="2">
    <location>
        <begin position="33"/>
        <end position="57"/>
    </location>
</feature>
<feature type="compositionally biased region" description="Low complexity" evidence="2">
    <location>
        <begin position="292"/>
        <end position="307"/>
    </location>
</feature>
<feature type="region of interest" description="Disordered" evidence="2">
    <location>
        <begin position="1"/>
        <end position="352"/>
    </location>
</feature>